<comment type="caution">
    <text evidence="1">The sequence shown here is derived from an EMBL/GenBank/DDBJ whole genome shotgun (WGS) entry which is preliminary data.</text>
</comment>
<dbReference type="EMBL" id="VTPC01063888">
    <property type="protein sequence ID" value="KAF2889681.1"/>
    <property type="molecule type" value="Genomic_DNA"/>
</dbReference>
<dbReference type="Gene3D" id="3.15.10.30">
    <property type="entry name" value="Haemolymph juvenile hormone binding protein"/>
    <property type="match status" value="1"/>
</dbReference>
<dbReference type="AlphaFoldDB" id="A0A8K0G8H9"/>
<keyword evidence="2" id="KW-1185">Reference proteome</keyword>
<dbReference type="InterPro" id="IPR038606">
    <property type="entry name" value="To_sf"/>
</dbReference>
<organism evidence="1 2">
    <name type="scientific">Ignelater luminosus</name>
    <name type="common">Cucubano</name>
    <name type="synonym">Pyrophorus luminosus</name>
    <dbReference type="NCBI Taxonomy" id="2038154"/>
    <lineage>
        <taxon>Eukaryota</taxon>
        <taxon>Metazoa</taxon>
        <taxon>Ecdysozoa</taxon>
        <taxon>Arthropoda</taxon>
        <taxon>Hexapoda</taxon>
        <taxon>Insecta</taxon>
        <taxon>Pterygota</taxon>
        <taxon>Neoptera</taxon>
        <taxon>Endopterygota</taxon>
        <taxon>Coleoptera</taxon>
        <taxon>Polyphaga</taxon>
        <taxon>Elateriformia</taxon>
        <taxon>Elateroidea</taxon>
        <taxon>Elateridae</taxon>
        <taxon>Agrypninae</taxon>
        <taxon>Pyrophorini</taxon>
        <taxon>Ignelater</taxon>
    </lineage>
</organism>
<reference evidence="1" key="1">
    <citation type="submission" date="2019-08" db="EMBL/GenBank/DDBJ databases">
        <title>The genome of the North American firefly Photinus pyralis.</title>
        <authorList>
            <consortium name="Photinus pyralis genome working group"/>
            <person name="Fallon T.R."/>
            <person name="Sander Lower S.E."/>
            <person name="Weng J.-K."/>
        </authorList>
    </citation>
    <scope>NUCLEOTIDE SEQUENCE</scope>
    <source>
        <strain evidence="1">TRF0915ILg1</strain>
        <tissue evidence="1">Whole body</tissue>
    </source>
</reference>
<dbReference type="InterPro" id="IPR010562">
    <property type="entry name" value="Haemolymph_juvenile_hormone-bd"/>
</dbReference>
<sequence length="124" mass="14382">MEYDVSGQLFTVPLENRGYFRGNFTDINLHFKGSLKPTERDGVKYFALDKFKLKSRVGDGYIKMTAKNPREQFAADLITNFFNENPRRVMDALYPYYNDRGADFYRAMIEYGLASVPADELLPQ</sequence>
<proteinExistence type="predicted"/>
<protein>
    <submittedName>
        <fullName evidence="1">Uncharacterized protein</fullName>
    </submittedName>
</protein>
<dbReference type="OrthoDB" id="8196554at2759"/>
<accession>A0A8K0G8H9</accession>
<dbReference type="Proteomes" id="UP000801492">
    <property type="component" value="Unassembled WGS sequence"/>
</dbReference>
<gene>
    <name evidence="1" type="ORF">ILUMI_16492</name>
</gene>
<evidence type="ECO:0000313" key="2">
    <source>
        <dbReference type="Proteomes" id="UP000801492"/>
    </source>
</evidence>
<evidence type="ECO:0000313" key="1">
    <source>
        <dbReference type="EMBL" id="KAF2889681.1"/>
    </source>
</evidence>
<dbReference type="Pfam" id="PF06585">
    <property type="entry name" value="JHBP"/>
    <property type="match status" value="1"/>
</dbReference>
<name>A0A8K0G8H9_IGNLU</name>